<feature type="transmembrane region" description="Helical" evidence="1">
    <location>
        <begin position="220"/>
        <end position="247"/>
    </location>
</feature>
<dbReference type="Pfam" id="PF04892">
    <property type="entry name" value="VanZ"/>
    <property type="match status" value="1"/>
</dbReference>
<dbReference type="eggNOG" id="COG4767">
    <property type="taxonomic scope" value="Bacteria"/>
</dbReference>
<evidence type="ECO:0000313" key="3">
    <source>
        <dbReference type="EMBL" id="EJZ83937.1"/>
    </source>
</evidence>
<evidence type="ECO:0000259" key="2">
    <source>
        <dbReference type="Pfam" id="PF04892"/>
    </source>
</evidence>
<feature type="transmembrane region" description="Helical" evidence="1">
    <location>
        <begin position="171"/>
        <end position="188"/>
    </location>
</feature>
<dbReference type="InterPro" id="IPR006976">
    <property type="entry name" value="VanZ-like"/>
</dbReference>
<feature type="domain" description="VanZ-like" evidence="2">
    <location>
        <begin position="51"/>
        <end position="182"/>
    </location>
</feature>
<dbReference type="RefSeq" id="WP_009139656.1">
    <property type="nucleotide sequence ID" value="NZ_JH815198.1"/>
</dbReference>
<feature type="transmembrane region" description="Helical" evidence="1">
    <location>
        <begin position="12"/>
        <end position="33"/>
    </location>
</feature>
<name>K0YJZ7_9ACTN</name>
<dbReference type="EMBL" id="ADMD01000007">
    <property type="protein sequence ID" value="EJZ83937.1"/>
    <property type="molecule type" value="Genomic_DNA"/>
</dbReference>
<accession>K0YJZ7</accession>
<dbReference type="PANTHER" id="PTHR36834">
    <property type="entry name" value="MEMBRANE PROTEIN-RELATED"/>
    <property type="match status" value="1"/>
</dbReference>
<organism evidence="3 4">
    <name type="scientific">Slackia piriformis YIT 12062</name>
    <dbReference type="NCBI Taxonomy" id="742818"/>
    <lineage>
        <taxon>Bacteria</taxon>
        <taxon>Bacillati</taxon>
        <taxon>Actinomycetota</taxon>
        <taxon>Coriobacteriia</taxon>
        <taxon>Eggerthellales</taxon>
        <taxon>Eggerthellaceae</taxon>
        <taxon>Slackia</taxon>
    </lineage>
</organism>
<feature type="transmembrane region" description="Helical" evidence="1">
    <location>
        <begin position="134"/>
        <end position="151"/>
    </location>
</feature>
<dbReference type="InParanoid" id="K0YJZ7"/>
<comment type="caution">
    <text evidence="3">The sequence shown here is derived from an EMBL/GenBank/DDBJ whole genome shotgun (WGS) entry which is preliminary data.</text>
</comment>
<gene>
    <name evidence="3" type="ORF">HMPREF9451_01462</name>
</gene>
<keyword evidence="1" id="KW-0472">Membrane</keyword>
<protein>
    <recommendedName>
        <fullName evidence="2">VanZ-like domain-containing protein</fullName>
    </recommendedName>
</protein>
<sequence length="249" mass="26688">MNNILPFPNDALILLYELATELAPAAITAAILSRKAKQLPTSAAVLTYGTFALYIAAVLHITGAGTIHDGLLRGFGSRNQYNLVPFVNGADPTQLLLNAALFVPFGCFFGRALGRRAPHDFLTKKRASACKRTAMNLAKTAAGSFAFSLAIETSQLLSNRTFDIDDLVMNTLGGCIGFAIALAAARLMQDSAFRRRTARTALQRNRDCTSARPRRSGATVVFFGIAAAAFLGRFVLFNELAAAGMLYGF</sequence>
<keyword evidence="1" id="KW-1133">Transmembrane helix</keyword>
<evidence type="ECO:0000313" key="4">
    <source>
        <dbReference type="Proteomes" id="UP000006069"/>
    </source>
</evidence>
<keyword evidence="4" id="KW-1185">Reference proteome</keyword>
<dbReference type="Proteomes" id="UP000006069">
    <property type="component" value="Unassembled WGS sequence"/>
</dbReference>
<reference evidence="3 4" key="1">
    <citation type="submission" date="2012-08" db="EMBL/GenBank/DDBJ databases">
        <title>The Genome Sequence of Slackia piriformis YIT 12062.</title>
        <authorList>
            <consortium name="The Broad Institute Genome Sequencing Platform"/>
            <person name="Earl A."/>
            <person name="Ward D."/>
            <person name="Feldgarden M."/>
            <person name="Gevers D."/>
            <person name="Morotomi M."/>
            <person name="Walker B."/>
            <person name="Young S.K."/>
            <person name="Zeng Q."/>
            <person name="Gargeya S."/>
            <person name="Fitzgerald M."/>
            <person name="Haas B."/>
            <person name="Abouelleil A."/>
            <person name="Alvarado L."/>
            <person name="Arachchi H.M."/>
            <person name="Berlin A.M."/>
            <person name="Chapman S.B."/>
            <person name="Goldberg J."/>
            <person name="Griggs A."/>
            <person name="Gujja S."/>
            <person name="Hansen M."/>
            <person name="Howarth C."/>
            <person name="Imamovic A."/>
            <person name="Larimer J."/>
            <person name="McCowen C."/>
            <person name="Montmayeur A."/>
            <person name="Murphy C."/>
            <person name="Neiman D."/>
            <person name="Pearson M."/>
            <person name="Priest M."/>
            <person name="Roberts A."/>
            <person name="Saif S."/>
            <person name="Shea T."/>
            <person name="Sisk P."/>
            <person name="Sykes S."/>
            <person name="Wortman J."/>
            <person name="Nusbaum C."/>
            <person name="Birren B."/>
        </authorList>
    </citation>
    <scope>NUCLEOTIDE SEQUENCE [LARGE SCALE GENOMIC DNA]</scope>
    <source>
        <strain evidence="3 4">YIT 12062</strain>
    </source>
</reference>
<proteinExistence type="predicted"/>
<feature type="transmembrane region" description="Helical" evidence="1">
    <location>
        <begin position="95"/>
        <end position="113"/>
    </location>
</feature>
<evidence type="ECO:0000256" key="1">
    <source>
        <dbReference type="SAM" id="Phobius"/>
    </source>
</evidence>
<dbReference type="PANTHER" id="PTHR36834:SF1">
    <property type="entry name" value="INTEGRAL MEMBRANE PROTEIN"/>
    <property type="match status" value="1"/>
</dbReference>
<dbReference type="AlphaFoldDB" id="K0YJZ7"/>
<keyword evidence="1" id="KW-0812">Transmembrane</keyword>
<dbReference type="PATRIC" id="fig|742818.3.peg.1540"/>
<dbReference type="OrthoDB" id="9805025at2"/>
<feature type="transmembrane region" description="Helical" evidence="1">
    <location>
        <begin position="45"/>
        <end position="67"/>
    </location>
</feature>
<dbReference type="HOGENOM" id="CLU_077618_6_1_11"/>
<dbReference type="InterPro" id="IPR053150">
    <property type="entry name" value="Teicoplanin_resist-assoc"/>
</dbReference>